<proteinExistence type="inferred from homology"/>
<dbReference type="OrthoDB" id="9784230at2"/>
<evidence type="ECO:0000256" key="4">
    <source>
        <dbReference type="ARBA" id="ARBA00022729"/>
    </source>
</evidence>
<dbReference type="AlphaFoldDB" id="U2EGF6"/>
<dbReference type="EMBL" id="AFNU02000001">
    <property type="protein sequence ID" value="ERJ13696.1"/>
    <property type="molecule type" value="Genomic_DNA"/>
</dbReference>
<dbReference type="PANTHER" id="PTHR34296">
    <property type="entry name" value="TRANSCRIPTIONAL ACTIVATOR PROTEIN MED"/>
    <property type="match status" value="1"/>
</dbReference>
<feature type="signal peptide" evidence="7">
    <location>
        <begin position="1"/>
        <end position="19"/>
    </location>
</feature>
<protein>
    <submittedName>
        <fullName evidence="9">CD4+ T-cell-stimulating antigen protein</fullName>
    </submittedName>
</protein>
<evidence type="ECO:0000256" key="2">
    <source>
        <dbReference type="ARBA" id="ARBA00008610"/>
    </source>
</evidence>
<dbReference type="SUPFAM" id="SSF53822">
    <property type="entry name" value="Periplasmic binding protein-like I"/>
    <property type="match status" value="1"/>
</dbReference>
<evidence type="ECO:0000256" key="1">
    <source>
        <dbReference type="ARBA" id="ARBA00004193"/>
    </source>
</evidence>
<dbReference type="FunCoup" id="U2EGF6">
    <property type="interactions" value="112"/>
</dbReference>
<dbReference type="Proteomes" id="UP000005707">
    <property type="component" value="Unassembled WGS sequence"/>
</dbReference>
<dbReference type="InterPro" id="IPR003760">
    <property type="entry name" value="PnrA-like"/>
</dbReference>
<accession>U2EGF6</accession>
<evidence type="ECO:0000256" key="3">
    <source>
        <dbReference type="ARBA" id="ARBA00022475"/>
    </source>
</evidence>
<dbReference type="InParanoid" id="U2EGF6"/>
<comment type="subcellular location">
    <subcellularLocation>
        <location evidence="1">Cell membrane</location>
        <topology evidence="1">Lipid-anchor</topology>
    </subcellularLocation>
</comment>
<reference evidence="9 10" key="2">
    <citation type="journal article" date="2013" name="PLoS ONE">
        <title>INDIGO - INtegrated Data Warehouse of MIcrobial GenOmes with Examples from the Red Sea Extremophiles.</title>
        <authorList>
            <person name="Alam I."/>
            <person name="Antunes A."/>
            <person name="Kamau A.A."/>
            <person name="Ba Alawi W."/>
            <person name="Kalkatawi M."/>
            <person name="Stingl U."/>
            <person name="Bajic V.B."/>
        </authorList>
    </citation>
    <scope>NUCLEOTIDE SEQUENCE [LARGE SCALE GENOMIC DNA]</scope>
    <source>
        <strain evidence="9 10">SSD-17B</strain>
    </source>
</reference>
<dbReference type="RefSeq" id="WP_008826199.1">
    <property type="nucleotide sequence ID" value="NZ_AFNU02000001.1"/>
</dbReference>
<keyword evidence="4 7" id="KW-0732">Signal</keyword>
<name>U2EGF6_9MOLU</name>
<dbReference type="GO" id="GO:0005886">
    <property type="term" value="C:plasma membrane"/>
    <property type="evidence" value="ECO:0007669"/>
    <property type="project" value="UniProtKB-SubCell"/>
</dbReference>
<comment type="caution">
    <text evidence="9">The sequence shown here is derived from an EMBL/GenBank/DDBJ whole genome shotgun (WGS) entry which is preliminary data.</text>
</comment>
<sequence length="373" mass="40126">MKKILSIFSVLTLTFLISACGTQVDDSKVGMVTDSGTISDKSFNQGSWEGIKRYEEENAGTDNAITTKYLQPQGEAKTDYLSSIQNLVDAGYGVIVTPGFKFETAIYEAQDLHEDVKFILIDGEPHNQDYSDFKTNDNVINILFAEHQAGFLAGVSAALETETGKVGFIGGMEIPPVQKFGYGYVAGVAYANDKYNLDVKVVDYIYQGTFDDVAAGQNLASGMYAKGIDIIFHAAGGVGVGVFNEAKDRATNGENVYVIGVDINQYDEGMLADGSKSVTLTSALKRIDVASHDYVAKVQEGTFEGGQTVRMDITNDGVGLPAENPNLADDTETKVAAAKQDMIDGDYTVPATGEELETFLTEYGYTSPDGVSY</sequence>
<evidence type="ECO:0000256" key="7">
    <source>
        <dbReference type="SAM" id="SignalP"/>
    </source>
</evidence>
<evidence type="ECO:0000256" key="6">
    <source>
        <dbReference type="ARBA" id="ARBA00023288"/>
    </source>
</evidence>
<dbReference type="eggNOG" id="COG1744">
    <property type="taxonomic scope" value="Bacteria"/>
</dbReference>
<dbReference type="PROSITE" id="PS51257">
    <property type="entry name" value="PROKAR_LIPOPROTEIN"/>
    <property type="match status" value="1"/>
</dbReference>
<evidence type="ECO:0000259" key="8">
    <source>
        <dbReference type="Pfam" id="PF02608"/>
    </source>
</evidence>
<keyword evidence="10" id="KW-1185">Reference proteome</keyword>
<dbReference type="InterPro" id="IPR050957">
    <property type="entry name" value="BMP_lipoprotein"/>
</dbReference>
<evidence type="ECO:0000313" key="10">
    <source>
        <dbReference type="Proteomes" id="UP000005707"/>
    </source>
</evidence>
<dbReference type="PANTHER" id="PTHR34296:SF2">
    <property type="entry name" value="ABC TRANSPORTER GUANOSINE-BINDING PROTEIN NUPN"/>
    <property type="match status" value="1"/>
</dbReference>
<dbReference type="Pfam" id="PF02608">
    <property type="entry name" value="Bmp"/>
    <property type="match status" value="1"/>
</dbReference>
<reference evidence="9 10" key="1">
    <citation type="journal article" date="2011" name="J. Bacteriol.">
        <title>Genome sequence of Haloplasma contractile, an unusual contractile bacterium from a deep-sea anoxic brine lake.</title>
        <authorList>
            <person name="Antunes A."/>
            <person name="Alam I."/>
            <person name="El Dorry H."/>
            <person name="Siam R."/>
            <person name="Robertson A."/>
            <person name="Bajic V.B."/>
            <person name="Stingl U."/>
        </authorList>
    </citation>
    <scope>NUCLEOTIDE SEQUENCE [LARGE SCALE GENOMIC DNA]</scope>
    <source>
        <strain evidence="9 10">SSD-17B</strain>
    </source>
</reference>
<comment type="similarity">
    <text evidence="2">Belongs to the BMP lipoprotein family.</text>
</comment>
<organism evidence="9 10">
    <name type="scientific">Haloplasma contractile SSD-17B</name>
    <dbReference type="NCBI Taxonomy" id="1033810"/>
    <lineage>
        <taxon>Bacteria</taxon>
        <taxon>Bacillati</taxon>
        <taxon>Mycoplasmatota</taxon>
        <taxon>Mollicutes</taxon>
        <taxon>Haloplasmatales</taxon>
        <taxon>Haloplasmataceae</taxon>
        <taxon>Haloplasma</taxon>
    </lineage>
</organism>
<feature type="domain" description="ABC transporter substrate-binding protein PnrA-like" evidence="8">
    <location>
        <begin position="29"/>
        <end position="349"/>
    </location>
</feature>
<dbReference type="CDD" id="cd06354">
    <property type="entry name" value="PBP1_PrnA-like"/>
    <property type="match status" value="1"/>
</dbReference>
<evidence type="ECO:0000313" key="9">
    <source>
        <dbReference type="EMBL" id="ERJ13696.1"/>
    </source>
</evidence>
<keyword evidence="5" id="KW-0472">Membrane</keyword>
<feature type="chain" id="PRO_5004626810" evidence="7">
    <location>
        <begin position="20"/>
        <end position="373"/>
    </location>
</feature>
<evidence type="ECO:0000256" key="5">
    <source>
        <dbReference type="ARBA" id="ARBA00023136"/>
    </source>
</evidence>
<keyword evidence="6" id="KW-0449">Lipoprotein</keyword>
<gene>
    <name evidence="9" type="primary">tcsA</name>
    <name evidence="9" type="ORF">HLPCO_000362</name>
</gene>
<keyword evidence="3" id="KW-1003">Cell membrane</keyword>
<dbReference type="Gene3D" id="3.40.50.2300">
    <property type="match status" value="2"/>
</dbReference>
<dbReference type="InterPro" id="IPR028082">
    <property type="entry name" value="Peripla_BP_I"/>
</dbReference>
<dbReference type="STRING" id="1033810.HLPCO_000362"/>